<accession>A0A1J1C9Q3</accession>
<sequence length="39" mass="4505">MSGFFSLSDLQFYIFKLLIFTSPLKFQTILTGSTVRLPF</sequence>
<dbReference type="Proteomes" id="UP000183868">
    <property type="component" value="Chromosome"/>
</dbReference>
<evidence type="ECO:0000313" key="1">
    <source>
        <dbReference type="EMBL" id="APF19391.1"/>
    </source>
</evidence>
<proteinExistence type="predicted"/>
<name>A0A1J1C9Q3_CALAY</name>
<gene>
    <name evidence="1" type="ORF">Cabys_2642</name>
</gene>
<organism evidence="1 2">
    <name type="scientific">Caldithrix abyssi DSM 13497</name>
    <dbReference type="NCBI Taxonomy" id="880073"/>
    <lineage>
        <taxon>Bacteria</taxon>
        <taxon>Pseudomonadati</taxon>
        <taxon>Calditrichota</taxon>
        <taxon>Calditrichia</taxon>
        <taxon>Calditrichales</taxon>
        <taxon>Calditrichaceae</taxon>
        <taxon>Caldithrix</taxon>
    </lineage>
</organism>
<protein>
    <submittedName>
        <fullName evidence="1">Uncharacterized protein</fullName>
    </submittedName>
</protein>
<evidence type="ECO:0000313" key="2">
    <source>
        <dbReference type="Proteomes" id="UP000183868"/>
    </source>
</evidence>
<dbReference type="AlphaFoldDB" id="A0A1J1C9Q3"/>
<dbReference type="EMBL" id="CP018099">
    <property type="protein sequence ID" value="APF19391.1"/>
    <property type="molecule type" value="Genomic_DNA"/>
</dbReference>
<reference evidence="1 2" key="1">
    <citation type="submission" date="2016-11" db="EMBL/GenBank/DDBJ databases">
        <title>Genomic analysis of Caldithrix abyssi and proposal of a novel bacterial phylum Caldithrichaeota.</title>
        <authorList>
            <person name="Kublanov I."/>
            <person name="Sigalova O."/>
            <person name="Gavrilov S."/>
            <person name="Lebedinsky A."/>
            <person name="Ivanova N."/>
            <person name="Daum C."/>
            <person name="Reddy T."/>
            <person name="Klenk H.P."/>
            <person name="Goker M."/>
            <person name="Reva O."/>
            <person name="Miroshnichenko M."/>
            <person name="Kyprides N."/>
            <person name="Woyke T."/>
            <person name="Gelfand M."/>
        </authorList>
    </citation>
    <scope>NUCLEOTIDE SEQUENCE [LARGE SCALE GENOMIC DNA]</scope>
    <source>
        <strain evidence="1 2">LF13</strain>
    </source>
</reference>
<dbReference type="KEGG" id="caby:Cabys_2642"/>